<organism evidence="8">
    <name type="scientific">Timema douglasi</name>
    <name type="common">Walking stick</name>
    <dbReference type="NCBI Taxonomy" id="61478"/>
    <lineage>
        <taxon>Eukaryota</taxon>
        <taxon>Metazoa</taxon>
        <taxon>Ecdysozoa</taxon>
        <taxon>Arthropoda</taxon>
        <taxon>Hexapoda</taxon>
        <taxon>Insecta</taxon>
        <taxon>Pterygota</taxon>
        <taxon>Neoptera</taxon>
        <taxon>Polyneoptera</taxon>
        <taxon>Phasmatodea</taxon>
        <taxon>Timematodea</taxon>
        <taxon>Timematoidea</taxon>
        <taxon>Timematidae</taxon>
        <taxon>Timema</taxon>
    </lineage>
</organism>
<dbReference type="PROSITE" id="PS50835">
    <property type="entry name" value="IG_LIKE"/>
    <property type="match status" value="1"/>
</dbReference>
<dbReference type="PRINTS" id="PR01705">
    <property type="entry name" value="TSP1REPEAT"/>
</dbReference>
<dbReference type="Gene3D" id="2.20.100.10">
    <property type="entry name" value="Thrombospondin type-1 (TSP1) repeat"/>
    <property type="match status" value="2"/>
</dbReference>
<dbReference type="SMART" id="SM00209">
    <property type="entry name" value="TSP1"/>
    <property type="match status" value="2"/>
</dbReference>
<evidence type="ECO:0000256" key="3">
    <source>
        <dbReference type="PROSITE-ProRule" id="PRU00122"/>
    </source>
</evidence>
<dbReference type="SMART" id="SM00282">
    <property type="entry name" value="LamG"/>
    <property type="match status" value="2"/>
</dbReference>
<evidence type="ECO:0000259" key="7">
    <source>
        <dbReference type="PROSITE" id="PS50835"/>
    </source>
</evidence>
<dbReference type="InterPro" id="IPR036383">
    <property type="entry name" value="TSP1_rpt_sf"/>
</dbReference>
<dbReference type="PROSITE" id="PS50092">
    <property type="entry name" value="TSP1"/>
    <property type="match status" value="2"/>
</dbReference>
<dbReference type="EMBL" id="OA567088">
    <property type="protein sequence ID" value="CAD7199862.1"/>
    <property type="molecule type" value="Genomic_DNA"/>
</dbReference>
<dbReference type="SUPFAM" id="SSF49899">
    <property type="entry name" value="Concanavalin A-like lectins/glucanases"/>
    <property type="match status" value="2"/>
</dbReference>
<feature type="domain" description="Laminin G" evidence="6">
    <location>
        <begin position="307"/>
        <end position="500"/>
    </location>
</feature>
<evidence type="ECO:0000256" key="4">
    <source>
        <dbReference type="SAM" id="MobiDB-lite"/>
    </source>
</evidence>
<evidence type="ECO:0000313" key="8">
    <source>
        <dbReference type="EMBL" id="CAD7199862.1"/>
    </source>
</evidence>
<dbReference type="InterPro" id="IPR013320">
    <property type="entry name" value="ConA-like_dom_sf"/>
</dbReference>
<keyword evidence="1" id="KW-0677">Repeat</keyword>
<proteinExistence type="predicted"/>
<dbReference type="InterPro" id="IPR007110">
    <property type="entry name" value="Ig-like_dom"/>
</dbReference>
<dbReference type="Pfam" id="PF02210">
    <property type="entry name" value="Laminin_G_2"/>
    <property type="match status" value="2"/>
</dbReference>
<feature type="compositionally biased region" description="Polar residues" evidence="4">
    <location>
        <begin position="1041"/>
        <end position="1084"/>
    </location>
</feature>
<dbReference type="PROSITE" id="PS50025">
    <property type="entry name" value="LAM_G_DOMAIN"/>
    <property type="match status" value="1"/>
</dbReference>
<keyword evidence="5" id="KW-0812">Transmembrane</keyword>
<name>A0A7R8VNU4_TIMDO</name>
<dbReference type="Pfam" id="PF00090">
    <property type="entry name" value="TSP_1"/>
    <property type="match status" value="2"/>
</dbReference>
<dbReference type="InterPro" id="IPR001791">
    <property type="entry name" value="Laminin_G"/>
</dbReference>
<evidence type="ECO:0008006" key="9">
    <source>
        <dbReference type="Google" id="ProtNLM"/>
    </source>
</evidence>
<comment type="caution">
    <text evidence="3">Lacks conserved residue(s) required for the propagation of feature annotation.</text>
</comment>
<feature type="region of interest" description="Disordered" evidence="4">
    <location>
        <begin position="1035"/>
        <end position="1087"/>
    </location>
</feature>
<gene>
    <name evidence="8" type="ORF">TDIB3V08_LOCUS6103</name>
</gene>
<dbReference type="InterPro" id="IPR052065">
    <property type="entry name" value="Compl_asym_regulator"/>
</dbReference>
<reference evidence="8" key="1">
    <citation type="submission" date="2020-11" db="EMBL/GenBank/DDBJ databases">
        <authorList>
            <person name="Tran Van P."/>
        </authorList>
    </citation>
    <scope>NUCLEOTIDE SEQUENCE</scope>
</reference>
<dbReference type="PANTHER" id="PTHR22906">
    <property type="entry name" value="PROPERDIN"/>
    <property type="match status" value="1"/>
</dbReference>
<evidence type="ECO:0000259" key="6">
    <source>
        <dbReference type="PROSITE" id="PS50025"/>
    </source>
</evidence>
<dbReference type="PROSITE" id="PS51257">
    <property type="entry name" value="PROKAR_LIPOPROTEIN"/>
    <property type="match status" value="1"/>
</dbReference>
<dbReference type="Gene3D" id="2.60.120.200">
    <property type="match status" value="2"/>
</dbReference>
<protein>
    <recommendedName>
        <fullName evidence="9">Netrin receptor UNC5</fullName>
    </recommendedName>
</protein>
<feature type="transmembrane region" description="Helical" evidence="5">
    <location>
        <begin position="782"/>
        <end position="805"/>
    </location>
</feature>
<evidence type="ECO:0000256" key="2">
    <source>
        <dbReference type="ARBA" id="ARBA00023157"/>
    </source>
</evidence>
<feature type="domain" description="Ig-like" evidence="7">
    <location>
        <begin position="656"/>
        <end position="765"/>
    </location>
</feature>
<dbReference type="InterPro" id="IPR000884">
    <property type="entry name" value="TSP1_rpt"/>
</dbReference>
<sequence>MVRNLRSTIPNWIMFSACSVAQYMKLVSRDPLRAEQFQVMERVHDKYPALVNRCVIAECRYDVVNRTLNEQARGTHILAVHGGWGAWDPWSLCSASCGEGARYRQRACNNPPPSLSELECTGQEFQTQPCTGTACAARKDGVWTSWSSWSKCNPSCGLGIRTRKRNCERKKKRQIYKEVTFQDGTNKLAWSGHHHTRVMRSVNSCVGPAQEVEECNNKDCTGKLQHCKVMIRSNVHPVSFPRMKDPSFILDPKQGVQRSRKQGKWMEVGRLGRDGRPARQIVDWEPSLVAEHAVILPLTGEGTFKTHRIAVFSGDGALLFAESGRPSRLLHLYLRFRPLSPTGVLLHRYPVLCEREGCDFVRMALEGGYVVVSAQVTSCSAAVISHTILQTGEWHEVLATVTGSVVALRVDDSVVRSESPFNCVPSMFDLDQAMRVGERFKGHIQQLAFNFHPIRLHKQKGELSLAGFAPYVVSNVVYETADQEEGFRKLDPKEVVRAPCPTLASNWQVELAVKPEKKDGLLLYLPESSGDYVLATLESGKVRVRVKAGAVSTEGDSPEEIVANQWLHILLNRGAAQGDIGISVNGGDRVSLSATAAKLQPDQAMMCNGEMLIGIVADSIKKDLESQTNGLKLQPLSGILGYLAVDGVSKDIGALPSESQTRGQLSSHSASYTERYEEVSLLLGHPMELTCAYSGYGRSAQWVHLDLPLKDSQRYPGEVEYSVVDNGKVSRLTATSYISRATLEGFYSCRLLRRKDSSLPRLLVTFGLTLVDKDAEWAGVSYVVIPVIAILTLFTTLLFIGFLIIHISSTQSHKFGLYHKLLLLWQWKTLSSEEETENMILQLHSKRAHLVIGSEFNVCKAEVMLRGSRGMPHVYTSDPELPSPPPIPKSSSVKKTSLSITQSFPVLMSDQSSFFGGPSKTIQNFPIQMSNHSSIFGAPLLHPRPLSRRAVSEPYSKNTQGSLKHVSWSKTSKPQPRNNLLGPKLVQINCQNSNETPTNMLQHDLVDQRYIKSNLSMPQQNLLRESSYNELDKRNQEVPMKSSNLSKPDISIQNSSDNSCYHTKSSQNIEHSLEQSRPLNNQNVSQISSSSSKILHSLTPVCSFSQSINGTESTKPSFTKTVAQVSSCSTRSPHTTTSGHLNTSNTVKSLVDRFSRNLSSEAKDLTGNNPIRTSEKDSFATFNSQVNLSSNNPSQSSKSVVNTMSATVSTMMRTSEQTGSLSSDEKYTLWKLLPVVTGPTESGGVIVGGTNEMVVGNVVSRKPSLAKISEHHLNIDMVAREVQDLYH</sequence>
<dbReference type="FunFam" id="2.20.100.10:FF:000001">
    <property type="entry name" value="semaphorin-5A isoform X1"/>
    <property type="match status" value="1"/>
</dbReference>
<dbReference type="CDD" id="cd00110">
    <property type="entry name" value="LamG"/>
    <property type="match status" value="2"/>
</dbReference>
<feature type="region of interest" description="Disordered" evidence="4">
    <location>
        <begin position="952"/>
        <end position="980"/>
    </location>
</feature>
<dbReference type="PANTHER" id="PTHR22906:SF21">
    <property type="entry name" value="SEMA DOMAIN-CONTAINING PROTEIN"/>
    <property type="match status" value="1"/>
</dbReference>
<evidence type="ECO:0000256" key="1">
    <source>
        <dbReference type="ARBA" id="ARBA00022737"/>
    </source>
</evidence>
<keyword evidence="5" id="KW-1133">Transmembrane helix</keyword>
<feature type="compositionally biased region" description="Polar residues" evidence="4">
    <location>
        <begin position="955"/>
        <end position="978"/>
    </location>
</feature>
<evidence type="ECO:0000256" key="5">
    <source>
        <dbReference type="SAM" id="Phobius"/>
    </source>
</evidence>
<keyword evidence="5" id="KW-0472">Membrane</keyword>
<accession>A0A7R8VNU4</accession>
<keyword evidence="2" id="KW-1015">Disulfide bond</keyword>
<dbReference type="SUPFAM" id="SSF82895">
    <property type="entry name" value="TSP-1 type 1 repeat"/>
    <property type="match status" value="2"/>
</dbReference>